<dbReference type="PANTHER" id="PTHR32134">
    <property type="entry name" value="FNIP REPEAT-CONTAINING PROTEIN"/>
    <property type="match status" value="1"/>
</dbReference>
<dbReference type="InterPro" id="IPR032675">
    <property type="entry name" value="LRR_dom_sf"/>
</dbReference>
<dbReference type="PANTHER" id="PTHR32134:SF169">
    <property type="entry name" value="FNIP REPEAT-CONTAINING PROTEIN-RELATED"/>
    <property type="match status" value="1"/>
</dbReference>
<dbReference type="EMBL" id="MN739357">
    <property type="protein sequence ID" value="QHT00620.1"/>
    <property type="molecule type" value="Genomic_DNA"/>
</dbReference>
<dbReference type="SUPFAM" id="SSF52058">
    <property type="entry name" value="L domain-like"/>
    <property type="match status" value="1"/>
</dbReference>
<dbReference type="InterPro" id="IPR008615">
    <property type="entry name" value="FNIP"/>
</dbReference>
<name>A0A6C0C9Y7_9ZZZZ</name>
<accession>A0A6C0C9Y7</accession>
<dbReference type="Gene3D" id="3.80.10.10">
    <property type="entry name" value="Ribonuclease Inhibitor"/>
    <property type="match status" value="1"/>
</dbReference>
<dbReference type="AlphaFoldDB" id="A0A6C0C9Y7"/>
<dbReference type="Pfam" id="PF05725">
    <property type="entry name" value="FNIP"/>
    <property type="match status" value="2"/>
</dbReference>
<reference evidence="1" key="1">
    <citation type="journal article" date="2020" name="Nature">
        <title>Giant virus diversity and host interactions through global metagenomics.</title>
        <authorList>
            <person name="Schulz F."/>
            <person name="Roux S."/>
            <person name="Paez-Espino D."/>
            <person name="Jungbluth S."/>
            <person name="Walsh D.A."/>
            <person name="Denef V.J."/>
            <person name="McMahon K.D."/>
            <person name="Konstantinidis K.T."/>
            <person name="Eloe-Fadrosh E.A."/>
            <person name="Kyrpides N.C."/>
            <person name="Woyke T."/>
        </authorList>
    </citation>
    <scope>NUCLEOTIDE SEQUENCE</scope>
    <source>
        <strain evidence="1">GVMAG-M-3300020192-26</strain>
    </source>
</reference>
<organism evidence="1">
    <name type="scientific">viral metagenome</name>
    <dbReference type="NCBI Taxonomy" id="1070528"/>
    <lineage>
        <taxon>unclassified sequences</taxon>
        <taxon>metagenomes</taxon>
        <taxon>organismal metagenomes</taxon>
    </lineage>
</organism>
<dbReference type="InterPro" id="IPR051251">
    <property type="entry name" value="STK_FNIP-Repeat"/>
</dbReference>
<proteinExistence type="predicted"/>
<protein>
    <submittedName>
        <fullName evidence="1">Uncharacterized protein</fullName>
    </submittedName>
</protein>
<evidence type="ECO:0000313" key="1">
    <source>
        <dbReference type="EMBL" id="QHT00620.1"/>
    </source>
</evidence>
<sequence length="310" mass="35629">MYCYDIFSKICTYLDNKEKIYLTMISITTNKFKYKLTYTDIVFNVSHLPYYDNFEMISTDNVEIAFPKNIKKIVLTSSNCGEECFSLKKLYAMVLNTGIPQIKIPLTVTHLYLCPQSVLNVDLLIPTSLSHLVYCNFCNCYIQHYIASSTITHLELGDNFNWHINGDIPKSVTHLKLGNNFNNDIKNQIPNSVTHLKFGEDFNQYIDDCIPDSVAHLKFGEYFNKPIDSIPESVTHLTLSRCFNIYRKPLPTTIKHLQIGHHKKILKSIQIVTDADLAQIGDSRISHIRKLLANDATLLYVFPNDMDEVD</sequence>